<reference evidence="1" key="1">
    <citation type="submission" date="2021-06" db="EMBL/GenBank/DDBJ databases">
        <authorList>
            <person name="Kallberg Y."/>
            <person name="Tangrot J."/>
            <person name="Rosling A."/>
        </authorList>
    </citation>
    <scope>NUCLEOTIDE SEQUENCE</scope>
    <source>
        <strain evidence="1">CL356</strain>
    </source>
</reference>
<evidence type="ECO:0000313" key="1">
    <source>
        <dbReference type="EMBL" id="CAG8703367.1"/>
    </source>
</evidence>
<gene>
    <name evidence="1" type="ORF">ACOLOM_LOCUS10347</name>
</gene>
<accession>A0ACA9PCN0</accession>
<dbReference type="EMBL" id="CAJVPT010033014">
    <property type="protein sequence ID" value="CAG8703367.1"/>
    <property type="molecule type" value="Genomic_DNA"/>
</dbReference>
<organism evidence="1 2">
    <name type="scientific">Acaulospora colombiana</name>
    <dbReference type="NCBI Taxonomy" id="27376"/>
    <lineage>
        <taxon>Eukaryota</taxon>
        <taxon>Fungi</taxon>
        <taxon>Fungi incertae sedis</taxon>
        <taxon>Mucoromycota</taxon>
        <taxon>Glomeromycotina</taxon>
        <taxon>Glomeromycetes</taxon>
        <taxon>Diversisporales</taxon>
        <taxon>Acaulosporaceae</taxon>
        <taxon>Acaulospora</taxon>
    </lineage>
</organism>
<sequence length="94" mass="9905">CGGIWPLLSLEAFALNFGIGGKCLPALGSATAVTERKLQRSGRAQDAKMGAGGEIDDSALTCLVWTTSPRDALQLVPSLVELIPLDFLDLSNVY</sequence>
<protein>
    <submittedName>
        <fullName evidence="1">3380_t:CDS:1</fullName>
    </submittedName>
</protein>
<feature type="non-terminal residue" evidence="1">
    <location>
        <position position="1"/>
    </location>
</feature>
<evidence type="ECO:0000313" key="2">
    <source>
        <dbReference type="Proteomes" id="UP000789525"/>
    </source>
</evidence>
<comment type="caution">
    <text evidence="1">The sequence shown here is derived from an EMBL/GenBank/DDBJ whole genome shotgun (WGS) entry which is preliminary data.</text>
</comment>
<proteinExistence type="predicted"/>
<name>A0ACA9PCN0_9GLOM</name>
<keyword evidence="2" id="KW-1185">Reference proteome</keyword>
<dbReference type="Proteomes" id="UP000789525">
    <property type="component" value="Unassembled WGS sequence"/>
</dbReference>